<feature type="transmembrane region" description="Helical" evidence="1">
    <location>
        <begin position="41"/>
        <end position="64"/>
    </location>
</feature>
<keyword evidence="1" id="KW-0812">Transmembrane</keyword>
<evidence type="ECO:0000256" key="1">
    <source>
        <dbReference type="SAM" id="Phobius"/>
    </source>
</evidence>
<keyword evidence="1" id="KW-1133">Transmembrane helix</keyword>
<gene>
    <name evidence="2" type="ORF">AB0E89_06465</name>
</gene>
<comment type="caution">
    <text evidence="2">The sequence shown here is derived from an EMBL/GenBank/DDBJ whole genome shotgun (WGS) entry which is preliminary data.</text>
</comment>
<dbReference type="EMBL" id="JBEZVE010000003">
    <property type="protein sequence ID" value="MEU3780224.1"/>
    <property type="molecule type" value="Genomic_DNA"/>
</dbReference>
<feature type="transmembrane region" description="Helical" evidence="1">
    <location>
        <begin position="76"/>
        <end position="96"/>
    </location>
</feature>
<evidence type="ECO:0000313" key="3">
    <source>
        <dbReference type="Proteomes" id="UP001550739"/>
    </source>
</evidence>
<evidence type="ECO:0000313" key="2">
    <source>
        <dbReference type="EMBL" id="MEU3780224.1"/>
    </source>
</evidence>
<keyword evidence="1" id="KW-0472">Membrane</keyword>
<feature type="transmembrane region" description="Helical" evidence="1">
    <location>
        <begin position="6"/>
        <end position="29"/>
    </location>
</feature>
<sequence length="114" mass="12025">MYWAMLGTGVVCVTIMGAMGVAAVTREWVPPLGRSLVLRPRLWGAGALMSAVGMGFFMFLGPLATDRPADRPAVNFSVPLAGMAVNFAGLGLQTYARRPGRTPRLPSTSTRAAS</sequence>
<dbReference type="Proteomes" id="UP001550739">
    <property type="component" value="Unassembled WGS sequence"/>
</dbReference>
<proteinExistence type="predicted"/>
<accession>A0ABV2ZCE9</accession>
<protein>
    <submittedName>
        <fullName evidence="2">Uncharacterized protein</fullName>
    </submittedName>
</protein>
<name>A0ABV2ZCE9_9ACTN</name>
<dbReference type="RefSeq" id="WP_361701320.1">
    <property type="nucleotide sequence ID" value="NZ_JBEZVE010000003.1"/>
</dbReference>
<reference evidence="2 3" key="1">
    <citation type="submission" date="2024-06" db="EMBL/GenBank/DDBJ databases">
        <title>The Natural Products Discovery Center: Release of the First 8490 Sequenced Strains for Exploring Actinobacteria Biosynthetic Diversity.</title>
        <authorList>
            <person name="Kalkreuter E."/>
            <person name="Kautsar S.A."/>
            <person name="Yang D."/>
            <person name="Bader C.D."/>
            <person name="Teijaro C.N."/>
            <person name="Fluegel L."/>
            <person name="Davis C.M."/>
            <person name="Simpson J.R."/>
            <person name="Lauterbach L."/>
            <person name="Steele A.D."/>
            <person name="Gui C."/>
            <person name="Meng S."/>
            <person name="Li G."/>
            <person name="Viehrig K."/>
            <person name="Ye F."/>
            <person name="Su P."/>
            <person name="Kiefer A.F."/>
            <person name="Nichols A."/>
            <person name="Cepeda A.J."/>
            <person name="Yan W."/>
            <person name="Fan B."/>
            <person name="Jiang Y."/>
            <person name="Adhikari A."/>
            <person name="Zheng C.-J."/>
            <person name="Schuster L."/>
            <person name="Cowan T.M."/>
            <person name="Smanski M.J."/>
            <person name="Chevrette M.G."/>
            <person name="De Carvalho L.P.S."/>
            <person name="Shen B."/>
        </authorList>
    </citation>
    <scope>NUCLEOTIDE SEQUENCE [LARGE SCALE GENOMIC DNA]</scope>
    <source>
        <strain evidence="2 3">NPDC033843</strain>
    </source>
</reference>
<organism evidence="2 3">
    <name type="scientific">Streptomyces sp. 900129855</name>
    <dbReference type="NCBI Taxonomy" id="3155129"/>
    <lineage>
        <taxon>Bacteria</taxon>
        <taxon>Bacillati</taxon>
        <taxon>Actinomycetota</taxon>
        <taxon>Actinomycetes</taxon>
        <taxon>Kitasatosporales</taxon>
        <taxon>Streptomycetaceae</taxon>
        <taxon>Streptomyces</taxon>
    </lineage>
</organism>
<keyword evidence="3" id="KW-1185">Reference proteome</keyword>